<evidence type="ECO:0000313" key="1">
    <source>
        <dbReference type="EMBL" id="GIY86280.1"/>
    </source>
</evidence>
<comment type="caution">
    <text evidence="1">The sequence shown here is derived from an EMBL/GenBank/DDBJ whole genome shotgun (WGS) entry which is preliminary data.</text>
</comment>
<gene>
    <name evidence="1" type="ORF">CDAR_587761</name>
</gene>
<dbReference type="AlphaFoldDB" id="A0AAV4WX01"/>
<name>A0AAV4WX01_9ARAC</name>
<organism evidence="1 2">
    <name type="scientific">Caerostris darwini</name>
    <dbReference type="NCBI Taxonomy" id="1538125"/>
    <lineage>
        <taxon>Eukaryota</taxon>
        <taxon>Metazoa</taxon>
        <taxon>Ecdysozoa</taxon>
        <taxon>Arthropoda</taxon>
        <taxon>Chelicerata</taxon>
        <taxon>Arachnida</taxon>
        <taxon>Araneae</taxon>
        <taxon>Araneomorphae</taxon>
        <taxon>Entelegynae</taxon>
        <taxon>Araneoidea</taxon>
        <taxon>Araneidae</taxon>
        <taxon>Caerostris</taxon>
    </lineage>
</organism>
<protein>
    <submittedName>
        <fullName evidence="1">Uncharacterized protein</fullName>
    </submittedName>
</protein>
<evidence type="ECO:0000313" key="2">
    <source>
        <dbReference type="Proteomes" id="UP001054837"/>
    </source>
</evidence>
<keyword evidence="2" id="KW-1185">Reference proteome</keyword>
<dbReference type="Proteomes" id="UP001054837">
    <property type="component" value="Unassembled WGS sequence"/>
</dbReference>
<proteinExistence type="predicted"/>
<accession>A0AAV4WX01</accession>
<reference evidence="1 2" key="1">
    <citation type="submission" date="2021-06" db="EMBL/GenBank/DDBJ databases">
        <title>Caerostris darwini draft genome.</title>
        <authorList>
            <person name="Kono N."/>
            <person name="Arakawa K."/>
        </authorList>
    </citation>
    <scope>NUCLEOTIDE SEQUENCE [LARGE SCALE GENOMIC DNA]</scope>
</reference>
<dbReference type="EMBL" id="BPLQ01015169">
    <property type="protein sequence ID" value="GIY86280.1"/>
    <property type="molecule type" value="Genomic_DNA"/>
</dbReference>
<sequence length="113" mass="13043">MNKNLEKGLTTLEGPKGRWGVGAARFMAIDFGISSTLRIQSLSTGIHRSFLGPRRKGWAKTGWRRKRRPPFCREPPLTRNRWGSQRSHARDLHLCDTLRVSSIRWGDVTKLFR</sequence>